<dbReference type="OrthoDB" id="7595944at2"/>
<sequence>MAHPIRQERILILCKTYPSPSTKYVETSCVAGMTESGDLIRLYPVPFRLVTDQQQFKKWQWIDARVQHASDDRRVESHRLHVDTIKIGEVVPTAKDWSQRRRWLDMLPVFDDFDALERARQQRRGPTLALLRPSRILALDTKPVKDRDWTPEEKAKLTQLQAQGNLFAHSDPDIRLLKKLPYDFHYRYECRAGSSVTSYRHKIVDWEIGALYWNVERKHGTAWEAPLRAKYETEFASKDLMFLMGTIHRFPDQWLIVSVIYPPKLQPGTQVQGSLFGP</sequence>
<protein>
    <submittedName>
        <fullName evidence="1">Uncharacterized protein</fullName>
    </submittedName>
</protein>
<evidence type="ECO:0000313" key="1">
    <source>
        <dbReference type="EMBL" id="SHG70915.1"/>
    </source>
</evidence>
<reference evidence="1 2" key="1">
    <citation type="submission" date="2016-11" db="EMBL/GenBank/DDBJ databases">
        <authorList>
            <person name="Jaros S."/>
            <person name="Januszkiewicz K."/>
            <person name="Wedrychowicz H."/>
        </authorList>
    </citation>
    <scope>NUCLEOTIDE SEQUENCE [LARGE SCALE GENOMIC DNA]</scope>
    <source>
        <strain evidence="1 2">CGMCC 1.7049</strain>
    </source>
</reference>
<dbReference type="EMBL" id="FQWZ01000002">
    <property type="protein sequence ID" value="SHG70915.1"/>
    <property type="molecule type" value="Genomic_DNA"/>
</dbReference>
<proteinExistence type="predicted"/>
<evidence type="ECO:0000313" key="2">
    <source>
        <dbReference type="Proteomes" id="UP000199758"/>
    </source>
</evidence>
<keyword evidence="2" id="KW-1185">Reference proteome</keyword>
<organism evidence="1 2">
    <name type="scientific">Hydrocarboniphaga daqingensis</name>
    <dbReference type="NCBI Taxonomy" id="490188"/>
    <lineage>
        <taxon>Bacteria</taxon>
        <taxon>Pseudomonadati</taxon>
        <taxon>Pseudomonadota</taxon>
        <taxon>Gammaproteobacteria</taxon>
        <taxon>Nevskiales</taxon>
        <taxon>Nevskiaceae</taxon>
        <taxon>Hydrocarboniphaga</taxon>
    </lineage>
</organism>
<name>A0A1M5M0Y4_9GAMM</name>
<dbReference type="AlphaFoldDB" id="A0A1M5M0Y4"/>
<accession>A0A1M5M0Y4</accession>
<gene>
    <name evidence="1" type="ORF">SAMN04488068_1205</name>
</gene>
<dbReference type="Proteomes" id="UP000199758">
    <property type="component" value="Unassembled WGS sequence"/>
</dbReference>
<dbReference type="RefSeq" id="WP_072895261.1">
    <property type="nucleotide sequence ID" value="NZ_FQWZ01000002.1"/>
</dbReference>
<dbReference type="STRING" id="490188.SAMN04488068_1205"/>